<proteinExistence type="predicted"/>
<comment type="caution">
    <text evidence="3">The sequence shown here is derived from an EMBL/GenBank/DDBJ whole genome shotgun (WGS) entry which is preliminary data.</text>
</comment>
<organism evidence="3">
    <name type="scientific">Tanacetum cinerariifolium</name>
    <name type="common">Dalmatian daisy</name>
    <name type="synonym">Chrysanthemum cinerariifolium</name>
    <dbReference type="NCBI Taxonomy" id="118510"/>
    <lineage>
        <taxon>Eukaryota</taxon>
        <taxon>Viridiplantae</taxon>
        <taxon>Streptophyta</taxon>
        <taxon>Embryophyta</taxon>
        <taxon>Tracheophyta</taxon>
        <taxon>Spermatophyta</taxon>
        <taxon>Magnoliopsida</taxon>
        <taxon>eudicotyledons</taxon>
        <taxon>Gunneridae</taxon>
        <taxon>Pentapetalae</taxon>
        <taxon>asterids</taxon>
        <taxon>campanulids</taxon>
        <taxon>Asterales</taxon>
        <taxon>Asteraceae</taxon>
        <taxon>Asteroideae</taxon>
        <taxon>Anthemideae</taxon>
        <taxon>Anthemidinae</taxon>
        <taxon>Tanacetum</taxon>
    </lineage>
</organism>
<gene>
    <name evidence="3" type="ORF">Tci_192713</name>
</gene>
<evidence type="ECO:0000259" key="2">
    <source>
        <dbReference type="Pfam" id="PF07727"/>
    </source>
</evidence>
<dbReference type="EMBL" id="BKCJ010049162">
    <property type="protein sequence ID" value="GEW20737.1"/>
    <property type="molecule type" value="Genomic_DNA"/>
</dbReference>
<protein>
    <submittedName>
        <fullName evidence="3">Retrovirus-related Pol polyprotein from transposon TNT 1-94</fullName>
    </submittedName>
</protein>
<feature type="domain" description="Reverse transcriptase Ty1/copia-type" evidence="2">
    <location>
        <begin position="3"/>
        <end position="131"/>
    </location>
</feature>
<dbReference type="AlphaFoldDB" id="A0A699GTV9"/>
<feature type="region of interest" description="Disordered" evidence="1">
    <location>
        <begin position="513"/>
        <end position="605"/>
    </location>
</feature>
<evidence type="ECO:0000256" key="1">
    <source>
        <dbReference type="SAM" id="MobiDB-lite"/>
    </source>
</evidence>
<feature type="compositionally biased region" description="Acidic residues" evidence="1">
    <location>
        <begin position="587"/>
        <end position="605"/>
    </location>
</feature>
<dbReference type="InterPro" id="IPR013103">
    <property type="entry name" value="RVT_2"/>
</dbReference>
<accession>A0A699GTV9</accession>
<reference evidence="3" key="1">
    <citation type="journal article" date="2019" name="Sci. Rep.">
        <title>Draft genome of Tanacetum cinerariifolium, the natural source of mosquito coil.</title>
        <authorList>
            <person name="Yamashiro T."/>
            <person name="Shiraishi A."/>
            <person name="Satake H."/>
            <person name="Nakayama K."/>
        </authorList>
    </citation>
    <scope>NUCLEOTIDE SEQUENCE</scope>
</reference>
<name>A0A699GTV9_TANCI</name>
<evidence type="ECO:0000313" key="3">
    <source>
        <dbReference type="EMBL" id="GEW20737.1"/>
    </source>
</evidence>
<feature type="compositionally biased region" description="Acidic residues" evidence="1">
    <location>
        <begin position="523"/>
        <end position="540"/>
    </location>
</feature>
<sequence length="605" mass="69520">MELIPRPDKFIVIILKWIYKVKLDELGGILKNKARLVARSYRQEERIDFEESFAQVARLEAIRILLAFVAHMNMVVYQMDVKTAFLNGNLREKVYVSQSDGFVDTDNPNHIYNLKKALYRLKQAPRVWEGKKLLLSKYALESSKKYSFGSCDQVDTPMVEKSKLDEDKEGKVIDLSHYRGTIFTLLYLTTSRPDLQLAICVCARIMDNTRAQQKAPDDELVTLANCLKIGKSNIRLSSNLKSKESTLQVALDALKITPFYNAFEIFADVPEIYMQKDMLKIFPKLPGQIFEEPPPEEEILSFIRDLGHTGEIKFLSDVNVNHMHQPWRSLATIINKCLSGKTTALESLRLSHMVFHVENKNSKKKNDIYYPRFTKVIVNYFMAKDQEIPRRNKMCWHYVRDDLMFTTVRVISKHQETQVYGAILPKNLTNQAMLEFEAYMTYHSYATGKRIKTSAKGDKPIKMKQSATKSKGLTMLSEAALSKADQMKLATKRSKKEFHSSYVPDVPEYRLESEVESWTFSQGEDDEENDEHDSEDDNDEHDSANGNDDEDGDQENASGETETDDEGVSSDQKVSTPPDYEIPDKDDNQEDDDKFMGGEQEDEEL</sequence>
<dbReference type="Pfam" id="PF07727">
    <property type="entry name" value="RVT_2"/>
    <property type="match status" value="1"/>
</dbReference>